<keyword evidence="3" id="KW-1185">Reference proteome</keyword>
<feature type="compositionally biased region" description="Basic and acidic residues" evidence="1">
    <location>
        <begin position="872"/>
        <end position="895"/>
    </location>
</feature>
<evidence type="ECO:0000313" key="2">
    <source>
        <dbReference type="EMBL" id="GJE59799.1"/>
    </source>
</evidence>
<feature type="compositionally biased region" description="Basic and acidic residues" evidence="1">
    <location>
        <begin position="348"/>
        <end position="366"/>
    </location>
</feature>
<accession>A0ABQ4TY20</accession>
<feature type="region of interest" description="Disordered" evidence="1">
    <location>
        <begin position="332"/>
        <end position="386"/>
    </location>
</feature>
<feature type="compositionally biased region" description="Basic and acidic residues" evidence="1">
    <location>
        <begin position="374"/>
        <end position="386"/>
    </location>
</feature>
<feature type="compositionally biased region" description="Low complexity" evidence="1">
    <location>
        <begin position="920"/>
        <end position="930"/>
    </location>
</feature>
<feature type="region of interest" description="Disordered" evidence="1">
    <location>
        <begin position="1101"/>
        <end position="1151"/>
    </location>
</feature>
<protein>
    <submittedName>
        <fullName evidence="2">Uncharacterized protein</fullName>
    </submittedName>
</protein>
<gene>
    <name evidence="2" type="ORF">MPOCJGCO_1901</name>
</gene>
<comment type="caution">
    <text evidence="2">The sequence shown here is derived from an EMBL/GenBank/DDBJ whole genome shotgun (WGS) entry which is preliminary data.</text>
</comment>
<feature type="compositionally biased region" description="Low complexity" evidence="1">
    <location>
        <begin position="1134"/>
        <end position="1151"/>
    </location>
</feature>
<feature type="region of interest" description="Disordered" evidence="1">
    <location>
        <begin position="653"/>
        <end position="779"/>
    </location>
</feature>
<reference evidence="2" key="2">
    <citation type="submission" date="2021-08" db="EMBL/GenBank/DDBJ databases">
        <authorList>
            <person name="Tani A."/>
            <person name="Ola A."/>
            <person name="Ogura Y."/>
            <person name="Katsura K."/>
            <person name="Hayashi T."/>
        </authorList>
    </citation>
    <scope>NUCLEOTIDE SEQUENCE</scope>
    <source>
        <strain evidence="2">DSM 23632</strain>
    </source>
</reference>
<evidence type="ECO:0000256" key="1">
    <source>
        <dbReference type="SAM" id="MobiDB-lite"/>
    </source>
</evidence>
<feature type="region of interest" description="Disordered" evidence="1">
    <location>
        <begin position="861"/>
        <end position="955"/>
    </location>
</feature>
<dbReference type="Proteomes" id="UP001055057">
    <property type="component" value="Unassembled WGS sequence"/>
</dbReference>
<reference evidence="2" key="1">
    <citation type="journal article" date="2021" name="Front. Microbiol.">
        <title>Comprehensive Comparative Genomics and Phenotyping of Methylobacterium Species.</title>
        <authorList>
            <person name="Alessa O."/>
            <person name="Ogura Y."/>
            <person name="Fujitani Y."/>
            <person name="Takami H."/>
            <person name="Hayashi T."/>
            <person name="Sahin N."/>
            <person name="Tani A."/>
        </authorList>
    </citation>
    <scope>NUCLEOTIDE SEQUENCE</scope>
    <source>
        <strain evidence="2">DSM 23632</strain>
    </source>
</reference>
<name>A0ABQ4TY20_9HYPH</name>
<organism evidence="2 3">
    <name type="scientific">Methylobacterium trifolii</name>
    <dbReference type="NCBI Taxonomy" id="1003092"/>
    <lineage>
        <taxon>Bacteria</taxon>
        <taxon>Pseudomonadati</taxon>
        <taxon>Pseudomonadota</taxon>
        <taxon>Alphaproteobacteria</taxon>
        <taxon>Hyphomicrobiales</taxon>
        <taxon>Methylobacteriaceae</taxon>
        <taxon>Methylobacterium</taxon>
    </lineage>
</organism>
<sequence>MPETARLRLREALQDGTRRFRVGIPQAVECLGIGDPGGIKPVEVGISHRVRGRGEHEDRIQPLRQFLGAAVAVAELARDPARVREPAADQPRRVLAGGAGFRPLRHRDVEAVEGGRSAREGGGGGEPPHGVDRRVAVQQVAFGHVEGVEVGVGPRDALTEARIRGLRVAVGMAAGGQIRAAEVVPPGPGTVECGGRGTGSVPAGGGPEDAGLSLAPAPGGSERVLVVVLLAGGHSAGGPVEEGQRVREGIAKGPGDPQGHVDPRPVEEGRRQNLEAGDAGAGMVPDRPHAHQGERVGHVLAAGAQGRRGPEVHDDAGGILALVLEVAPHHRLGRLGPQHGGRAGRQRPRVERGEVTPGGHHVDAPARGRARRPRRDEATVEGREKAGPLALRARDFGRRSAFARAAEDVQPVAKYGLAEVAEMRVEGCQRVGHGRVGGDAGACQEPGGLRVLQDRPRDQVGPARVEYAGSGIFLHEFAQPCGLGIEAAAFGPRRQVPEGHAPEPALEGRGLSRIVDDERVDHRQAAHRTGRPAHGREGDRLAGQPFRGAVGAELHQGVEVPAQAEVEGEIGVGRRLVGVVIAGLAVARPAAVGLEEEGGAAGRDRGAGIERGNTDRAEPESPARAERIGCRLAPAADQGIAGLIRQRGEPGVVIRQRHRKGGRPGRERPHQCGGLGERLRPVARLRKVGQDRAGAVRGVEADREAGPAAAGGIVRQDQGDPARGPRRAGEPQPAGGPVGQRRDAGGERHGTSLREARDLRRLGLERDREARKPPIEFRQGDLHGEVGRVHAACRGLPGVLPAAHGEGLQHRAVGRVEHEARILACRKGGCRDDQVRRAGRDHFLHGCDGLRVLQARHGHDQGAYAPFPQGRDQGRDRRAVPAEHRRPVDEHEGKRRIFRVSPVLKRQNRAPGPKGGGHVEGPAAGAPGEAAGQGGRGLGLDRPADLGGEPAQHPPEVVGAARSEIVVQHLHEVRGDGGEGAQARVGPVASRQDGELDAVGAGRRSGALDAVAPIVQAAEAADHDDLRCRDHPVYVEVHRHRVAQARELGETQGRTIRSAGRIGVRDPEQVGIGERQEDDVAGLLPEVDGRLALVQGDRVDADQVHPLRPPCRRARRLRRGADGPGRPRRRRSRPGAGSSRGPAGPRCGRGQ</sequence>
<proteinExistence type="predicted"/>
<evidence type="ECO:0000313" key="3">
    <source>
        <dbReference type="Proteomes" id="UP001055057"/>
    </source>
</evidence>
<feature type="region of interest" description="Disordered" evidence="1">
    <location>
        <begin position="596"/>
        <end position="624"/>
    </location>
</feature>
<feature type="compositionally biased region" description="Basic and acidic residues" evidence="1">
    <location>
        <begin position="602"/>
        <end position="624"/>
    </location>
</feature>
<dbReference type="EMBL" id="BPRB01000096">
    <property type="protein sequence ID" value="GJE59799.1"/>
    <property type="molecule type" value="Genomic_DNA"/>
</dbReference>
<feature type="compositionally biased region" description="Basic and acidic residues" evidence="1">
    <location>
        <begin position="740"/>
        <end position="779"/>
    </location>
</feature>